<name>A0A9P6YJU6_RHIOR</name>
<feature type="domain" description="NADP-dependent oxidoreductase" evidence="3">
    <location>
        <begin position="1"/>
        <end position="94"/>
    </location>
</feature>
<dbReference type="PANTHER" id="PTHR43364">
    <property type="entry name" value="NADH-SPECIFIC METHYLGLYOXAL REDUCTASE-RELATED"/>
    <property type="match status" value="1"/>
</dbReference>
<dbReference type="GO" id="GO:0016491">
    <property type="term" value="F:oxidoreductase activity"/>
    <property type="evidence" value="ECO:0007669"/>
    <property type="project" value="UniProtKB-KW"/>
</dbReference>
<keyword evidence="1" id="KW-0560">Oxidoreductase</keyword>
<dbReference type="InterPro" id="IPR023210">
    <property type="entry name" value="NADP_OxRdtase_dom"/>
</dbReference>
<evidence type="ECO:0000259" key="3">
    <source>
        <dbReference type="Pfam" id="PF00248"/>
    </source>
</evidence>
<feature type="region of interest" description="Disordered" evidence="2">
    <location>
        <begin position="1"/>
        <end position="21"/>
    </location>
</feature>
<evidence type="ECO:0000313" key="4">
    <source>
        <dbReference type="EMBL" id="KAG1550460.1"/>
    </source>
</evidence>
<dbReference type="PANTHER" id="PTHR43364:SF4">
    <property type="entry name" value="NAD(P)-LINKED OXIDOREDUCTASE SUPERFAMILY PROTEIN"/>
    <property type="match status" value="1"/>
</dbReference>
<evidence type="ECO:0000256" key="1">
    <source>
        <dbReference type="ARBA" id="ARBA00023002"/>
    </source>
</evidence>
<dbReference type="EMBL" id="JAANIT010000209">
    <property type="protein sequence ID" value="KAG1550460.1"/>
    <property type="molecule type" value="Genomic_DNA"/>
</dbReference>
<dbReference type="Pfam" id="PF00248">
    <property type="entry name" value="Aldo_ket_red"/>
    <property type="match status" value="1"/>
</dbReference>
<dbReference type="InterPro" id="IPR036812">
    <property type="entry name" value="NAD(P)_OxRdtase_dom_sf"/>
</dbReference>
<sequence length="108" mass="11974">MGLLTGKYLPTGPFPKGREKPFMKFDTEQLTRLLSALNKLSERYKKAPSAIALNWCIVKGTVPLGGARTAEHVKQNAEALGFRLTKEEVAELDMLSFLGSNNRGWQHG</sequence>
<evidence type="ECO:0000313" key="5">
    <source>
        <dbReference type="Proteomes" id="UP000717996"/>
    </source>
</evidence>
<reference evidence="4" key="1">
    <citation type="journal article" date="2020" name="Microb. Genom.">
        <title>Genetic diversity of clinical and environmental Mucorales isolates obtained from an investigation of mucormycosis cases among solid organ transplant recipients.</title>
        <authorList>
            <person name="Nguyen M.H."/>
            <person name="Kaul D."/>
            <person name="Muto C."/>
            <person name="Cheng S.J."/>
            <person name="Richter R.A."/>
            <person name="Bruno V.M."/>
            <person name="Liu G."/>
            <person name="Beyhan S."/>
            <person name="Sundermann A.J."/>
            <person name="Mounaud S."/>
            <person name="Pasculle A.W."/>
            <person name="Nierman W.C."/>
            <person name="Driscoll E."/>
            <person name="Cumbie R."/>
            <person name="Clancy C.J."/>
            <person name="Dupont C.L."/>
        </authorList>
    </citation>
    <scope>NUCLEOTIDE SEQUENCE</scope>
    <source>
        <strain evidence="4">GL16</strain>
    </source>
</reference>
<dbReference type="InterPro" id="IPR050523">
    <property type="entry name" value="AKR_Detox_Biosynth"/>
</dbReference>
<comment type="caution">
    <text evidence="4">The sequence shown here is derived from an EMBL/GenBank/DDBJ whole genome shotgun (WGS) entry which is preliminary data.</text>
</comment>
<dbReference type="AlphaFoldDB" id="A0A9P6YJU6"/>
<proteinExistence type="predicted"/>
<evidence type="ECO:0000256" key="2">
    <source>
        <dbReference type="SAM" id="MobiDB-lite"/>
    </source>
</evidence>
<accession>A0A9P6YJU6</accession>
<protein>
    <recommendedName>
        <fullName evidence="3">NADP-dependent oxidoreductase domain-containing protein</fullName>
    </recommendedName>
</protein>
<gene>
    <name evidence="4" type="ORF">G6F51_002432</name>
</gene>
<dbReference type="Proteomes" id="UP000717996">
    <property type="component" value="Unassembled WGS sequence"/>
</dbReference>
<dbReference type="Gene3D" id="3.20.20.100">
    <property type="entry name" value="NADP-dependent oxidoreductase domain"/>
    <property type="match status" value="1"/>
</dbReference>
<dbReference type="SUPFAM" id="SSF51430">
    <property type="entry name" value="NAD(P)-linked oxidoreductase"/>
    <property type="match status" value="1"/>
</dbReference>
<organism evidence="4 5">
    <name type="scientific">Rhizopus oryzae</name>
    <name type="common">Mucormycosis agent</name>
    <name type="synonym">Rhizopus arrhizus var. delemar</name>
    <dbReference type="NCBI Taxonomy" id="64495"/>
    <lineage>
        <taxon>Eukaryota</taxon>
        <taxon>Fungi</taxon>
        <taxon>Fungi incertae sedis</taxon>
        <taxon>Mucoromycota</taxon>
        <taxon>Mucoromycotina</taxon>
        <taxon>Mucoromycetes</taxon>
        <taxon>Mucorales</taxon>
        <taxon>Mucorineae</taxon>
        <taxon>Rhizopodaceae</taxon>
        <taxon>Rhizopus</taxon>
    </lineage>
</organism>
<dbReference type="OrthoDB" id="37537at2759"/>